<evidence type="ECO:0000313" key="3">
    <source>
        <dbReference type="EMBL" id="PIO16269.1"/>
    </source>
</evidence>
<keyword evidence="1" id="KW-1133">Transmembrane helix</keyword>
<evidence type="ECO:0000256" key="1">
    <source>
        <dbReference type="SAM" id="Phobius"/>
    </source>
</evidence>
<protein>
    <recommendedName>
        <fullName evidence="2">MOSC domain-containing protein</fullName>
    </recommendedName>
</protein>
<dbReference type="GO" id="GO:0042126">
    <property type="term" value="P:nitrate metabolic process"/>
    <property type="evidence" value="ECO:0007669"/>
    <property type="project" value="TreeGrafter"/>
</dbReference>
<organism evidence="3 4">
    <name type="scientific">Aquarana catesbeiana</name>
    <name type="common">American bullfrog</name>
    <name type="synonym">Rana catesbeiana</name>
    <dbReference type="NCBI Taxonomy" id="8400"/>
    <lineage>
        <taxon>Eukaryota</taxon>
        <taxon>Metazoa</taxon>
        <taxon>Chordata</taxon>
        <taxon>Craniata</taxon>
        <taxon>Vertebrata</taxon>
        <taxon>Euteleostomi</taxon>
        <taxon>Amphibia</taxon>
        <taxon>Batrachia</taxon>
        <taxon>Anura</taxon>
        <taxon>Neobatrachia</taxon>
        <taxon>Ranoidea</taxon>
        <taxon>Ranidae</taxon>
        <taxon>Aquarana</taxon>
    </lineage>
</organism>
<dbReference type="GO" id="GO:0043546">
    <property type="term" value="F:molybdopterin cofactor binding"/>
    <property type="evidence" value="ECO:0007669"/>
    <property type="project" value="TreeGrafter"/>
</dbReference>
<evidence type="ECO:0000259" key="2">
    <source>
        <dbReference type="PROSITE" id="PS51340"/>
    </source>
</evidence>
<dbReference type="GO" id="GO:0030151">
    <property type="term" value="F:molybdenum ion binding"/>
    <property type="evidence" value="ECO:0007669"/>
    <property type="project" value="InterPro"/>
</dbReference>
<dbReference type="GO" id="GO:0030170">
    <property type="term" value="F:pyridoxal phosphate binding"/>
    <property type="evidence" value="ECO:0007669"/>
    <property type="project" value="InterPro"/>
</dbReference>
<dbReference type="SUPFAM" id="SSF141673">
    <property type="entry name" value="MOSC N-terminal domain-like"/>
    <property type="match status" value="1"/>
</dbReference>
<keyword evidence="1" id="KW-0472">Membrane</keyword>
<dbReference type="EMBL" id="KV968490">
    <property type="protein sequence ID" value="PIO16269.1"/>
    <property type="molecule type" value="Genomic_DNA"/>
</dbReference>
<dbReference type="InterPro" id="IPR011037">
    <property type="entry name" value="Pyrv_Knase-like_insert_dom_sf"/>
</dbReference>
<dbReference type="PANTHER" id="PTHR14237">
    <property type="entry name" value="MOLYBDOPTERIN COFACTOR SULFURASE MOSC"/>
    <property type="match status" value="1"/>
</dbReference>
<name>A0A2G9QKW7_AQUCT</name>
<accession>A0A2G9QKW7</accession>
<evidence type="ECO:0000313" key="4">
    <source>
        <dbReference type="Proteomes" id="UP000228934"/>
    </source>
</evidence>
<dbReference type="SUPFAM" id="SSF50800">
    <property type="entry name" value="PK beta-barrel domain-like"/>
    <property type="match status" value="1"/>
</dbReference>
<dbReference type="InterPro" id="IPR005303">
    <property type="entry name" value="MOCOS_middle"/>
</dbReference>
<gene>
    <name evidence="3" type="ORF">AB205_0000850</name>
</gene>
<dbReference type="Pfam" id="PF03476">
    <property type="entry name" value="MOSC_N"/>
    <property type="match status" value="1"/>
</dbReference>
<proteinExistence type="predicted"/>
<feature type="transmembrane region" description="Helical" evidence="1">
    <location>
        <begin position="12"/>
        <end position="28"/>
    </location>
</feature>
<dbReference type="PROSITE" id="PS51340">
    <property type="entry name" value="MOSC"/>
    <property type="match status" value="1"/>
</dbReference>
<dbReference type="GO" id="GO:0008940">
    <property type="term" value="F:nitrate reductase activity"/>
    <property type="evidence" value="ECO:0007669"/>
    <property type="project" value="TreeGrafter"/>
</dbReference>
<feature type="domain" description="MOSC" evidence="2">
    <location>
        <begin position="145"/>
        <end position="280"/>
    </location>
</feature>
<dbReference type="AlphaFoldDB" id="A0A2G9QKW7"/>
<dbReference type="Pfam" id="PF03473">
    <property type="entry name" value="MOSC"/>
    <property type="match status" value="1"/>
</dbReference>
<keyword evidence="4" id="KW-1185">Reference proteome</keyword>
<keyword evidence="1" id="KW-0812">Transmembrane</keyword>
<dbReference type="InterPro" id="IPR005302">
    <property type="entry name" value="MoCF_Sase_C"/>
</dbReference>
<dbReference type="OrthoDB" id="17255at2759"/>
<dbReference type="GO" id="GO:0005743">
    <property type="term" value="C:mitochondrial inner membrane"/>
    <property type="evidence" value="ECO:0007669"/>
    <property type="project" value="TreeGrafter"/>
</dbReference>
<sequence length="282" mass="31850">METLSKHRTLLIGLAGLGAAVAVTWLFMSKRKKMHVRKVGKISQLFLYPVKSCKGIPLQEAECRDYGLKYGELSDRHWLVVKEDKVHVTARQEPSMVLITVTCDKGYLTLSAPGMDKLDIPLKLPTRNSIFTCKVHGNEVMGRDCGDEASRWITKFLKNVQMYRLVAYPDLSPLLLLSDASLEDLNSKLENKVSIRNFRPNIVVSGCEPFAEKLVGRCILTTVDPDTGIINMKEPLETMRSYRLCDTADKEVYKSSPLFGQFVRIQKKGMIKVGDPVYEISY</sequence>
<reference evidence="4" key="1">
    <citation type="journal article" date="2017" name="Nat. Commun.">
        <title>The North American bullfrog draft genome provides insight into hormonal regulation of long noncoding RNA.</title>
        <authorList>
            <person name="Hammond S.A."/>
            <person name="Warren R.L."/>
            <person name="Vandervalk B.P."/>
            <person name="Kucuk E."/>
            <person name="Khan H."/>
            <person name="Gibb E.A."/>
            <person name="Pandoh P."/>
            <person name="Kirk H."/>
            <person name="Zhao Y."/>
            <person name="Jones M."/>
            <person name="Mungall A.J."/>
            <person name="Coope R."/>
            <person name="Pleasance S."/>
            <person name="Moore R.A."/>
            <person name="Holt R.A."/>
            <person name="Round J.M."/>
            <person name="Ohora S."/>
            <person name="Walle B.V."/>
            <person name="Veldhoen N."/>
            <person name="Helbing C.C."/>
            <person name="Birol I."/>
        </authorList>
    </citation>
    <scope>NUCLEOTIDE SEQUENCE [LARGE SCALE GENOMIC DNA]</scope>
</reference>
<dbReference type="Proteomes" id="UP000228934">
    <property type="component" value="Unassembled WGS sequence"/>
</dbReference>
<dbReference type="PANTHER" id="PTHR14237:SF19">
    <property type="entry name" value="MITOCHONDRIAL AMIDOXIME REDUCING COMPONENT 1"/>
    <property type="match status" value="1"/>
</dbReference>